<keyword evidence="1" id="KW-1133">Transmembrane helix</keyword>
<sequence length="225" mass="24135">MLGHPRVAGIGFLFLVYFGVFVAPGNPQTYDPSAYLISVCLVVAAVILFSAGSAVILPVSDRDRRRWIFMDLRDDVLKAAHGRTRRTPDQMVYLTVDRVVRLARLQAGPPVARRRLLVHAVTLSFLALAAGRARQALGGLGRDEPGTGPALDPTLLLALERALEALASLSPAEMGQAAQDLAALVPVVATPLRPPLVRAITDLVVLSRTVTRSGIPLRHLSRSCA</sequence>
<dbReference type="EMBL" id="JAMZEJ010000010">
    <property type="protein sequence ID" value="MCQ8242181.1"/>
    <property type="molecule type" value="Genomic_DNA"/>
</dbReference>
<dbReference type="Pfam" id="PF04632">
    <property type="entry name" value="FUSC"/>
    <property type="match status" value="1"/>
</dbReference>
<accession>A0ABT1W0S2</accession>
<feature type="transmembrane region" description="Helical" evidence="1">
    <location>
        <begin position="35"/>
        <end position="57"/>
    </location>
</feature>
<reference evidence="2 3" key="1">
    <citation type="submission" date="2022-06" db="EMBL/GenBank/DDBJ databases">
        <title>Rhizosaccharibacter gen. nov. sp. nov. KSS12, endophytic bacteria isolated from sugarcane.</title>
        <authorList>
            <person name="Pitiwittayakul N."/>
        </authorList>
    </citation>
    <scope>NUCLEOTIDE SEQUENCE [LARGE SCALE GENOMIC DNA]</scope>
    <source>
        <strain evidence="2 3">KSS12</strain>
    </source>
</reference>
<comment type="caution">
    <text evidence="2">The sequence shown here is derived from an EMBL/GenBank/DDBJ whole genome shotgun (WGS) entry which is preliminary data.</text>
</comment>
<keyword evidence="1" id="KW-0812">Transmembrane</keyword>
<dbReference type="InterPro" id="IPR006726">
    <property type="entry name" value="PHBA_efflux_AaeB/fusaric-R"/>
</dbReference>
<evidence type="ECO:0000313" key="3">
    <source>
        <dbReference type="Proteomes" id="UP001524547"/>
    </source>
</evidence>
<gene>
    <name evidence="2" type="ORF">NFI88_15205</name>
</gene>
<proteinExistence type="predicted"/>
<evidence type="ECO:0000313" key="2">
    <source>
        <dbReference type="EMBL" id="MCQ8242181.1"/>
    </source>
</evidence>
<evidence type="ECO:0000256" key="1">
    <source>
        <dbReference type="SAM" id="Phobius"/>
    </source>
</evidence>
<keyword evidence="1" id="KW-0472">Membrane</keyword>
<name>A0ABT1W0S2_9PROT</name>
<protein>
    <submittedName>
        <fullName evidence="2">FUSC family protein</fullName>
    </submittedName>
</protein>
<keyword evidence="3" id="KW-1185">Reference proteome</keyword>
<organism evidence="2 3">
    <name type="scientific">Rhizosaccharibacter radicis</name>
    <dbReference type="NCBI Taxonomy" id="2782605"/>
    <lineage>
        <taxon>Bacteria</taxon>
        <taxon>Pseudomonadati</taxon>
        <taxon>Pseudomonadota</taxon>
        <taxon>Alphaproteobacteria</taxon>
        <taxon>Acetobacterales</taxon>
        <taxon>Acetobacteraceae</taxon>
        <taxon>Rhizosaccharibacter</taxon>
    </lineage>
</organism>
<dbReference type="Proteomes" id="UP001524547">
    <property type="component" value="Unassembled WGS sequence"/>
</dbReference>
<feature type="transmembrane region" description="Helical" evidence="1">
    <location>
        <begin position="7"/>
        <end position="23"/>
    </location>
</feature>